<accession>A0ACB7CCK8</accession>
<sequence length="789" mass="89572">MSRHRQFNKELDDFLENDVFEDFSDEDLEKLAWASTKVKNCLKDISHVKQEDIYHALINNCFDIDKACSWIKQKQLKDTLRSPKTFTSKKGLISLNEDSLSKNISEAHSDLKMNENKDSFKNNETSIQKQSKLSALANSKHKLSSNISNTSLKSVSLLSHLTKTKFSTTNDTKNNKNEQYKTDLLKNPMDYNIPLKTQVSLKKNNLNKECQKKDSELLNDFFFKKHKSKIEVKPSEFALSIFGKKILLSDSFYKLANQRFSLFAGVLDNRKPTFHEASNLSKTRNKKEKGSKPQKTVSPTDHSEASCDNNELHHKLSSIDISSEHENRSIMNFDEPDGLNTPLIKTSEFKIDNEKKKDNVNIIIIGHADAGKSTLLGRLLYDLKVIDTKALEKLKHEADKLGKSSFYFAWVLDQTSEERSRGVTMDIGINYFETPLRKYTILDAPGHKDFIHNMIAGATHADLALLVIDSSLGSFESGFMSYGQTREHIILVRSLGIQKIIVAINKLETTIWSQQRYEEIKSQLLQFFIYKGFQKLNILFIPCSGLTGENLTKTIPLSTELKSWYSGPTLLEALENVPIEHQQLDAPLRLCIMDIYKSTNSLTSIFGKIETGMIHVGEDVIIMPSREKGTIKSIYVHDNIENSAFSGDGVLINLLNVDPLYLKPGDIICDFKNPIQTVLKFRARIVTFELSRPLIVGSPLVIHRGRLNVDANIKKLIALIDKSTGEIKKEKPKLLIGSFDAAIVEIEFCKQPEPMETFKQCKKLGRFIIRFQGETIAAGIVEDEQYLDK</sequence>
<dbReference type="Proteomes" id="UP000768646">
    <property type="component" value="Unassembled WGS sequence"/>
</dbReference>
<proteinExistence type="predicted"/>
<reference evidence="1 2" key="1">
    <citation type="journal article" date="2021" name="Commun. Biol.">
        <title>Genomic insights into the host specific adaptation of the Pneumocystis genus.</title>
        <authorList>
            <person name="Cisse O.H."/>
            <person name="Ma L."/>
            <person name="Dekker J.P."/>
            <person name="Khil P.P."/>
            <person name="Youn J.-H."/>
            <person name="Brenchley J.M."/>
            <person name="Blair R."/>
            <person name="Pahar B."/>
            <person name="Chabe M."/>
            <person name="Van Rompay K.K.A."/>
            <person name="Keesler R."/>
            <person name="Sukura A."/>
            <person name="Hirsch V."/>
            <person name="Kutty G."/>
            <person name="Liu Y."/>
            <person name="Peng L."/>
            <person name="Chen J."/>
            <person name="Song J."/>
            <person name="Weissenbacher-Lang C."/>
            <person name="Xu J."/>
            <person name="Upham N.S."/>
            <person name="Stajich J.E."/>
            <person name="Cuomo C.A."/>
            <person name="Cushion M.T."/>
            <person name="Kovacs J.A."/>
        </authorList>
    </citation>
    <scope>NUCLEOTIDE SEQUENCE [LARGE SCALE GENOMIC DNA]</scope>
    <source>
        <strain evidence="1 2">RABM</strain>
    </source>
</reference>
<comment type="caution">
    <text evidence="1">The sequence shown here is derived from an EMBL/GenBank/DDBJ whole genome shotgun (WGS) entry which is preliminary data.</text>
</comment>
<gene>
    <name evidence="1" type="ORF">PORY_001461</name>
</gene>
<evidence type="ECO:0000313" key="2">
    <source>
        <dbReference type="Proteomes" id="UP000768646"/>
    </source>
</evidence>
<protein>
    <submittedName>
        <fullName evidence="1">Uncharacterized protein</fullName>
    </submittedName>
</protein>
<keyword evidence="2" id="KW-1185">Reference proteome</keyword>
<evidence type="ECO:0000313" key="1">
    <source>
        <dbReference type="EMBL" id="KAG4305291.1"/>
    </source>
</evidence>
<organism evidence="1 2">
    <name type="scientific">Pneumocystis oryctolagi</name>
    <dbReference type="NCBI Taxonomy" id="42067"/>
    <lineage>
        <taxon>Eukaryota</taxon>
        <taxon>Fungi</taxon>
        <taxon>Dikarya</taxon>
        <taxon>Ascomycota</taxon>
        <taxon>Taphrinomycotina</taxon>
        <taxon>Pneumocystomycetes</taxon>
        <taxon>Pneumocystaceae</taxon>
        <taxon>Pneumocystis</taxon>
    </lineage>
</organism>
<dbReference type="EMBL" id="JABTEG010000004">
    <property type="protein sequence ID" value="KAG4305291.1"/>
    <property type="molecule type" value="Genomic_DNA"/>
</dbReference>
<name>A0ACB7CCK8_9ASCO</name>